<protein>
    <submittedName>
        <fullName evidence="1">Uncharacterized protein</fullName>
    </submittedName>
</protein>
<keyword evidence="2" id="KW-1185">Reference proteome</keyword>
<dbReference type="AlphaFoldDB" id="A0A4Z2FEH8"/>
<comment type="caution">
    <text evidence="1">The sequence shown here is derived from an EMBL/GenBank/DDBJ whole genome shotgun (WGS) entry which is preliminary data.</text>
</comment>
<organism evidence="1 2">
    <name type="scientific">Liparis tanakae</name>
    <name type="common">Tanaka's snailfish</name>
    <dbReference type="NCBI Taxonomy" id="230148"/>
    <lineage>
        <taxon>Eukaryota</taxon>
        <taxon>Metazoa</taxon>
        <taxon>Chordata</taxon>
        <taxon>Craniata</taxon>
        <taxon>Vertebrata</taxon>
        <taxon>Euteleostomi</taxon>
        <taxon>Actinopterygii</taxon>
        <taxon>Neopterygii</taxon>
        <taxon>Teleostei</taxon>
        <taxon>Neoteleostei</taxon>
        <taxon>Acanthomorphata</taxon>
        <taxon>Eupercaria</taxon>
        <taxon>Perciformes</taxon>
        <taxon>Cottioidei</taxon>
        <taxon>Cottales</taxon>
        <taxon>Liparidae</taxon>
        <taxon>Liparis</taxon>
    </lineage>
</organism>
<accession>A0A4Z2FEH8</accession>
<name>A0A4Z2FEH8_9TELE</name>
<proteinExistence type="predicted"/>
<evidence type="ECO:0000313" key="2">
    <source>
        <dbReference type="Proteomes" id="UP000314294"/>
    </source>
</evidence>
<gene>
    <name evidence="1" type="ORF">EYF80_050539</name>
</gene>
<dbReference type="Proteomes" id="UP000314294">
    <property type="component" value="Unassembled WGS sequence"/>
</dbReference>
<dbReference type="EMBL" id="SRLO01001292">
    <property type="protein sequence ID" value="TNN39290.1"/>
    <property type="molecule type" value="Genomic_DNA"/>
</dbReference>
<reference evidence="1 2" key="1">
    <citation type="submission" date="2019-03" db="EMBL/GenBank/DDBJ databases">
        <title>First draft genome of Liparis tanakae, snailfish: a comprehensive survey of snailfish specific genes.</title>
        <authorList>
            <person name="Kim W."/>
            <person name="Song I."/>
            <person name="Jeong J.-H."/>
            <person name="Kim D."/>
            <person name="Kim S."/>
            <person name="Ryu S."/>
            <person name="Song J.Y."/>
            <person name="Lee S.K."/>
        </authorList>
    </citation>
    <scope>NUCLEOTIDE SEQUENCE [LARGE SCALE GENOMIC DNA]</scope>
    <source>
        <tissue evidence="1">Muscle</tissue>
    </source>
</reference>
<evidence type="ECO:0000313" key="1">
    <source>
        <dbReference type="EMBL" id="TNN39290.1"/>
    </source>
</evidence>
<sequence length="77" mass="8918">MRRQERERENRKRCNMEMIMGLSCTGDPRPQSSMLFVCLVEPEFTSTSNLLTAFTQIHVCNLGSASPEQPPRHHSRR</sequence>